<dbReference type="Proteomes" id="UP000304912">
    <property type="component" value="Chromosome"/>
</dbReference>
<gene>
    <name evidence="9" type="primary">flgA</name>
    <name evidence="9" type="ORF">FBQ74_12790</name>
</gene>
<dbReference type="CDD" id="cd11614">
    <property type="entry name" value="SAF_CpaB_FlgA_like"/>
    <property type="match status" value="1"/>
</dbReference>
<evidence type="ECO:0000256" key="2">
    <source>
        <dbReference type="ARBA" id="ARBA00010474"/>
    </source>
</evidence>
<evidence type="ECO:0000256" key="1">
    <source>
        <dbReference type="ARBA" id="ARBA00004418"/>
    </source>
</evidence>
<proteinExistence type="inferred from homology"/>
<dbReference type="Pfam" id="PF17656">
    <property type="entry name" value="ChapFlgA_N"/>
    <property type="match status" value="1"/>
</dbReference>
<dbReference type="Gene3D" id="2.30.30.760">
    <property type="match status" value="1"/>
</dbReference>
<protein>
    <recommendedName>
        <fullName evidence="3 7">Flagella basal body P-ring formation protein FlgA</fullName>
    </recommendedName>
</protein>
<dbReference type="Gene3D" id="3.90.1210.10">
    <property type="entry name" value="Antifreeze-like/N-acetylneuraminic acid synthase C-terminal domain"/>
    <property type="match status" value="1"/>
</dbReference>
<dbReference type="Pfam" id="PF13144">
    <property type="entry name" value="ChapFlgA"/>
    <property type="match status" value="1"/>
</dbReference>
<evidence type="ECO:0000256" key="6">
    <source>
        <dbReference type="ARBA" id="ARBA00025643"/>
    </source>
</evidence>
<dbReference type="InterPro" id="IPR041231">
    <property type="entry name" value="FlgA_N"/>
</dbReference>
<dbReference type="AlphaFoldDB" id="A0A5B7YG40"/>
<feature type="chain" id="PRO_5023117067" description="Flagella basal body P-ring formation protein FlgA" evidence="7">
    <location>
        <begin position="25"/>
        <end position="237"/>
    </location>
</feature>
<dbReference type="RefSeq" id="WP_139757036.1">
    <property type="nucleotide sequence ID" value="NZ_CP039852.1"/>
</dbReference>
<organism evidence="9 10">
    <name type="scientific">Salinimonas iocasae</name>
    <dbReference type="NCBI Taxonomy" id="2572577"/>
    <lineage>
        <taxon>Bacteria</taxon>
        <taxon>Pseudomonadati</taxon>
        <taxon>Pseudomonadota</taxon>
        <taxon>Gammaproteobacteria</taxon>
        <taxon>Alteromonadales</taxon>
        <taxon>Alteromonadaceae</taxon>
        <taxon>Alteromonas/Salinimonas group</taxon>
        <taxon>Salinimonas</taxon>
    </lineage>
</organism>
<keyword evidence="9" id="KW-0966">Cell projection</keyword>
<dbReference type="GO" id="GO:0044780">
    <property type="term" value="P:bacterial-type flagellum assembly"/>
    <property type="evidence" value="ECO:0007669"/>
    <property type="project" value="InterPro"/>
</dbReference>
<dbReference type="InterPro" id="IPR017585">
    <property type="entry name" value="SAF_FlgA"/>
</dbReference>
<keyword evidence="9" id="KW-0282">Flagellum</keyword>
<comment type="function">
    <text evidence="6 7">Involved in the assembly process of the P-ring formation. It may associate with FlgF on the rod constituting a structure essential for the P-ring assembly or may act as a modulator protein for the P-ring assembly.</text>
</comment>
<dbReference type="OrthoDB" id="5729023at2"/>
<evidence type="ECO:0000259" key="8">
    <source>
        <dbReference type="SMART" id="SM00858"/>
    </source>
</evidence>
<dbReference type="InterPro" id="IPR013974">
    <property type="entry name" value="SAF"/>
</dbReference>
<evidence type="ECO:0000256" key="3">
    <source>
        <dbReference type="ARBA" id="ARBA00014754"/>
    </source>
</evidence>
<evidence type="ECO:0000313" key="10">
    <source>
        <dbReference type="Proteomes" id="UP000304912"/>
    </source>
</evidence>
<name>A0A5B7YG40_9ALTE</name>
<dbReference type="GO" id="GO:0042597">
    <property type="term" value="C:periplasmic space"/>
    <property type="evidence" value="ECO:0007669"/>
    <property type="project" value="UniProtKB-SubCell"/>
</dbReference>
<dbReference type="EMBL" id="CP039852">
    <property type="protein sequence ID" value="QCZ94296.1"/>
    <property type="molecule type" value="Genomic_DNA"/>
</dbReference>
<keyword evidence="10" id="KW-1185">Reference proteome</keyword>
<dbReference type="KEGG" id="salk:FBQ74_12790"/>
<dbReference type="InterPro" id="IPR039246">
    <property type="entry name" value="Flagellar_FlgA"/>
</dbReference>
<evidence type="ECO:0000256" key="4">
    <source>
        <dbReference type="ARBA" id="ARBA00022729"/>
    </source>
</evidence>
<keyword evidence="9" id="KW-0969">Cilium</keyword>
<dbReference type="PANTHER" id="PTHR36307:SF1">
    <property type="entry name" value="FLAGELLA BASAL BODY P-RING FORMATION PROTEIN FLGA"/>
    <property type="match status" value="1"/>
</dbReference>
<keyword evidence="5 7" id="KW-0574">Periplasm</keyword>
<feature type="signal peptide" evidence="7">
    <location>
        <begin position="1"/>
        <end position="24"/>
    </location>
</feature>
<sequence length="237" mass="25421">MIIEKASKIALLSIGLVLSMAAEASSQSKDSSNHAQIQQGVKTYLESQLAASTNAQNINIAVSDIDKRISVPACAQGFEYFADEQSLSQSYVSVRVSCNNNEWYLFANAKVQKTQPVVVTAGMLSPGTVLSAANLTVTQIETNRLRHTAYQQVNDLVGARMKHRVRQGQPVQSNMLCFICEGDRITISAEVGGMQVKTSGIAKQDGVIGDTISVVNASSQKTVVAEVASTEKVVVRL</sequence>
<comment type="subcellular location">
    <subcellularLocation>
        <location evidence="1 7">Periplasm</location>
    </subcellularLocation>
</comment>
<dbReference type="PANTHER" id="PTHR36307">
    <property type="entry name" value="FLAGELLA BASAL BODY P-RING FORMATION PROTEIN FLGA"/>
    <property type="match status" value="1"/>
</dbReference>
<keyword evidence="4 7" id="KW-0732">Signal</keyword>
<accession>A0A5B7YG40</accession>
<evidence type="ECO:0000256" key="7">
    <source>
        <dbReference type="RuleBase" id="RU362063"/>
    </source>
</evidence>
<reference evidence="9 10" key="1">
    <citation type="submission" date="2019-04" db="EMBL/GenBank/DDBJ databases">
        <title>Salinimonas iocasae sp. nov., a halophilic bacterium isolated from the outer tube casing of tubeworms in Okinawa Trough.</title>
        <authorList>
            <person name="Zhang H."/>
            <person name="Wang H."/>
            <person name="Li C."/>
        </authorList>
    </citation>
    <scope>NUCLEOTIDE SEQUENCE [LARGE SCALE GENOMIC DNA]</scope>
    <source>
        <strain evidence="9 10">KX18D6</strain>
    </source>
</reference>
<dbReference type="SMART" id="SM00858">
    <property type="entry name" value="SAF"/>
    <property type="match status" value="1"/>
</dbReference>
<keyword evidence="7" id="KW-1005">Bacterial flagellum biogenesis</keyword>
<feature type="domain" description="SAF" evidence="8">
    <location>
        <begin position="115"/>
        <end position="177"/>
    </location>
</feature>
<comment type="similarity">
    <text evidence="2 7">Belongs to the FlgA family.</text>
</comment>
<evidence type="ECO:0000313" key="9">
    <source>
        <dbReference type="EMBL" id="QCZ94296.1"/>
    </source>
</evidence>
<dbReference type="NCBIfam" id="TIGR03170">
    <property type="entry name" value="flgA_cterm"/>
    <property type="match status" value="1"/>
</dbReference>
<evidence type="ECO:0000256" key="5">
    <source>
        <dbReference type="ARBA" id="ARBA00022764"/>
    </source>
</evidence>